<proteinExistence type="predicted"/>
<dbReference type="GO" id="GO:0046686">
    <property type="term" value="P:response to cadmium ion"/>
    <property type="evidence" value="ECO:0007669"/>
    <property type="project" value="UniProtKB-KW"/>
</dbReference>
<dbReference type="Pfam" id="PF01022">
    <property type="entry name" value="HTH_5"/>
    <property type="match status" value="1"/>
</dbReference>
<dbReference type="KEGG" id="cmic:caldi_11460"/>
<dbReference type="Gene3D" id="1.10.10.10">
    <property type="entry name" value="Winged helix-like DNA-binding domain superfamily/Winged helix DNA-binding domain"/>
    <property type="match status" value="1"/>
</dbReference>
<keyword evidence="3" id="KW-0804">Transcription</keyword>
<dbReference type="PANTHER" id="PTHR43132:SF6">
    <property type="entry name" value="HTH-TYPE TRANSCRIPTIONAL REPRESSOR CZRA"/>
    <property type="match status" value="1"/>
</dbReference>
<dbReference type="GO" id="GO:0003700">
    <property type="term" value="F:DNA-binding transcription factor activity"/>
    <property type="evidence" value="ECO:0007669"/>
    <property type="project" value="InterPro"/>
</dbReference>
<evidence type="ECO:0000259" key="5">
    <source>
        <dbReference type="PROSITE" id="PS50987"/>
    </source>
</evidence>
<accession>A0AA35CMG8</accession>
<dbReference type="EMBL" id="AP025628">
    <property type="protein sequence ID" value="BDG60056.1"/>
    <property type="molecule type" value="Genomic_DNA"/>
</dbReference>
<dbReference type="InterPro" id="IPR001845">
    <property type="entry name" value="HTH_ArsR_DNA-bd_dom"/>
</dbReference>
<dbReference type="InterPro" id="IPR036390">
    <property type="entry name" value="WH_DNA-bd_sf"/>
</dbReference>
<dbReference type="InterPro" id="IPR036388">
    <property type="entry name" value="WH-like_DNA-bd_sf"/>
</dbReference>
<evidence type="ECO:0000256" key="3">
    <source>
        <dbReference type="ARBA" id="ARBA00023163"/>
    </source>
</evidence>
<evidence type="ECO:0000313" key="6">
    <source>
        <dbReference type="EMBL" id="BDG60056.1"/>
    </source>
</evidence>
<evidence type="ECO:0000256" key="4">
    <source>
        <dbReference type="ARBA" id="ARBA00043263"/>
    </source>
</evidence>
<name>A0AA35CMG8_9FIRM</name>
<dbReference type="PRINTS" id="PR00778">
    <property type="entry name" value="HTHARSR"/>
</dbReference>
<dbReference type="PROSITE" id="PS00846">
    <property type="entry name" value="HTH_ARSR_1"/>
    <property type="match status" value="1"/>
</dbReference>
<dbReference type="InterPro" id="IPR011991">
    <property type="entry name" value="ArsR-like_HTH"/>
</dbReference>
<feature type="domain" description="HTH arsR-type" evidence="5">
    <location>
        <begin position="31"/>
        <end position="125"/>
    </location>
</feature>
<keyword evidence="1" id="KW-0805">Transcription regulation</keyword>
<dbReference type="RefSeq" id="WP_264844124.1">
    <property type="nucleotide sequence ID" value="NZ_AP025628.1"/>
</dbReference>
<dbReference type="SUPFAM" id="SSF46785">
    <property type="entry name" value="Winged helix' DNA-binding domain"/>
    <property type="match status" value="1"/>
</dbReference>
<gene>
    <name evidence="6" type="ORF">caldi_11460</name>
</gene>
<dbReference type="NCBIfam" id="NF033788">
    <property type="entry name" value="HTH_metalloreg"/>
    <property type="match status" value="1"/>
</dbReference>
<evidence type="ECO:0000256" key="1">
    <source>
        <dbReference type="ARBA" id="ARBA00023015"/>
    </source>
</evidence>
<reference evidence="6" key="1">
    <citation type="submission" date="2022-03" db="EMBL/GenBank/DDBJ databases">
        <title>Complete genome sequence of Caldinitratiruptor microaerophilus.</title>
        <authorList>
            <person name="Mukaiyama R."/>
            <person name="Nishiyama T."/>
            <person name="Ueda K."/>
        </authorList>
    </citation>
    <scope>NUCLEOTIDE SEQUENCE</scope>
    <source>
        <strain evidence="6">JCM 16183</strain>
    </source>
</reference>
<dbReference type="PROSITE" id="PS50987">
    <property type="entry name" value="HTH_ARSR_2"/>
    <property type="match status" value="1"/>
</dbReference>
<protein>
    <submittedName>
        <fullName evidence="6">Transcriptional regulator</fullName>
    </submittedName>
</protein>
<dbReference type="Proteomes" id="UP001163687">
    <property type="component" value="Chromosome"/>
</dbReference>
<dbReference type="PANTHER" id="PTHR43132">
    <property type="entry name" value="ARSENICAL RESISTANCE OPERON REPRESSOR ARSR-RELATED"/>
    <property type="match status" value="1"/>
</dbReference>
<keyword evidence="4" id="KW-0105">Cadmium resistance</keyword>
<dbReference type="AlphaFoldDB" id="A0AA35CMG8"/>
<organism evidence="6 7">
    <name type="scientific">Caldinitratiruptor microaerophilus</name>
    <dbReference type="NCBI Taxonomy" id="671077"/>
    <lineage>
        <taxon>Bacteria</taxon>
        <taxon>Bacillati</taxon>
        <taxon>Bacillota</taxon>
        <taxon>Clostridia</taxon>
        <taxon>Eubacteriales</taxon>
        <taxon>Symbiobacteriaceae</taxon>
        <taxon>Caldinitratiruptor</taxon>
    </lineage>
</organism>
<evidence type="ECO:0000313" key="7">
    <source>
        <dbReference type="Proteomes" id="UP001163687"/>
    </source>
</evidence>
<dbReference type="SMART" id="SM00418">
    <property type="entry name" value="HTH_ARSR"/>
    <property type="match status" value="1"/>
</dbReference>
<evidence type="ECO:0000256" key="2">
    <source>
        <dbReference type="ARBA" id="ARBA00023125"/>
    </source>
</evidence>
<keyword evidence="7" id="KW-1185">Reference proteome</keyword>
<dbReference type="CDD" id="cd00090">
    <property type="entry name" value="HTH_ARSR"/>
    <property type="match status" value="1"/>
</dbReference>
<sequence>MAAEPARGRPEVAPVCQVNVVHEDRVNRLRPEVERIEGLAGIFKALADDTRLKVVYALSRDELCVCDVAALIGGSKAAASYHLRLLHHMGLARYRREGKLVYYRLADPHVGELVRQVLERVETAKSVPGGR</sequence>
<dbReference type="GO" id="GO:0003677">
    <property type="term" value="F:DNA binding"/>
    <property type="evidence" value="ECO:0007669"/>
    <property type="project" value="UniProtKB-KW"/>
</dbReference>
<dbReference type="InterPro" id="IPR018334">
    <property type="entry name" value="ArsR_HTH"/>
</dbReference>
<dbReference type="InterPro" id="IPR051011">
    <property type="entry name" value="Metal_resp_trans_reg"/>
</dbReference>
<keyword evidence="2" id="KW-0238">DNA-binding</keyword>